<comment type="subcellular location">
    <subcellularLocation>
        <location evidence="1">Cell membrane</location>
    </subcellularLocation>
</comment>
<evidence type="ECO:0000256" key="9">
    <source>
        <dbReference type="SAM" id="Phobius"/>
    </source>
</evidence>
<dbReference type="CDD" id="cd09110">
    <property type="entry name" value="PLDc_CLS_1"/>
    <property type="match status" value="1"/>
</dbReference>
<feature type="domain" description="PLD phosphodiesterase" evidence="10">
    <location>
        <begin position="312"/>
        <end position="339"/>
    </location>
</feature>
<dbReference type="Gene3D" id="3.30.870.10">
    <property type="entry name" value="Endonuclease Chain A"/>
    <property type="match status" value="2"/>
</dbReference>
<dbReference type="SMART" id="SM00155">
    <property type="entry name" value="PLDc"/>
    <property type="match status" value="2"/>
</dbReference>
<dbReference type="NCBIfam" id="TIGR04265">
    <property type="entry name" value="bac_cardiolipin"/>
    <property type="match status" value="1"/>
</dbReference>
<dbReference type="SUPFAM" id="SSF56024">
    <property type="entry name" value="Phospholipase D/nuclease"/>
    <property type="match status" value="2"/>
</dbReference>
<name>A0A942Z5Z6_9BACI</name>
<evidence type="ECO:0000313" key="12">
    <source>
        <dbReference type="Proteomes" id="UP000676456"/>
    </source>
</evidence>
<dbReference type="InterPro" id="IPR025202">
    <property type="entry name" value="PLD-like_dom"/>
</dbReference>
<evidence type="ECO:0000256" key="2">
    <source>
        <dbReference type="ARBA" id="ARBA00022475"/>
    </source>
</evidence>
<protein>
    <recommendedName>
        <fullName evidence="8">Cardiolipin synthase</fullName>
        <ecNumber evidence="8">2.7.8.-</ecNumber>
    </recommendedName>
</protein>
<comment type="caution">
    <text evidence="11">The sequence shown here is derived from an EMBL/GenBank/DDBJ whole genome shotgun (WGS) entry which is preliminary data.</text>
</comment>
<dbReference type="EMBL" id="JAGYPN010000002">
    <property type="protein sequence ID" value="MBS4223471.1"/>
    <property type="molecule type" value="Genomic_DNA"/>
</dbReference>
<dbReference type="EC" id="2.7.8.-" evidence="8"/>
<sequence length="399" mass="46044">MGWFAGIMLLILLIAIWSFADFSLGRYMYKKRWQLREYPLRKGHLQLITNGADLYKSYFQDLSEAKTSIHILFYIVKDDRFSEAFFKALMEQAKKGVKVRLLLDWLGSRKVPKSWLMDAREDGIEIAFSHRPRLPYLMFSLQQRNHRKITIIDNKIGYLGGYNIGKEYIDLDPELSPWRDYHIRLEGEGAGDVQKEFLIDWKRATGKVIQPESVVYEIGKTEMEHRLFPSEGVGVEAHLIPLFEQAEKTIVIGTPYFIPPKKLFAAIEDALDRGVKVSVLVPKKSDHSIVKEASFRFLRRILAKGGAVYQFQNGFFHAKVIVIDGKICDIGTANFDRRSIQLNHEINCFIYDLPFIKEIEAALYEDISQSSQLTFEDLQKVGLSVRTKEWIGVLIQGLL</sequence>
<dbReference type="GO" id="GO:0032049">
    <property type="term" value="P:cardiolipin biosynthetic process"/>
    <property type="evidence" value="ECO:0007669"/>
    <property type="project" value="UniProtKB-UniRule"/>
</dbReference>
<evidence type="ECO:0000256" key="1">
    <source>
        <dbReference type="ARBA" id="ARBA00004236"/>
    </source>
</evidence>
<keyword evidence="5" id="KW-0677">Repeat</keyword>
<proteinExistence type="predicted"/>
<dbReference type="PANTHER" id="PTHR21248:SF7">
    <property type="entry name" value="MINOR CARDIOLIPIN SYNTHASE CLSB"/>
    <property type="match status" value="1"/>
</dbReference>
<organism evidence="11 12">
    <name type="scientific">Lederbergia citrea</name>
    <dbReference type="NCBI Taxonomy" id="2833581"/>
    <lineage>
        <taxon>Bacteria</taxon>
        <taxon>Bacillati</taxon>
        <taxon>Bacillota</taxon>
        <taxon>Bacilli</taxon>
        <taxon>Bacillales</taxon>
        <taxon>Bacillaceae</taxon>
        <taxon>Lederbergia</taxon>
    </lineage>
</organism>
<dbReference type="Pfam" id="PF13091">
    <property type="entry name" value="PLDc_2"/>
    <property type="match status" value="2"/>
</dbReference>
<evidence type="ECO:0000256" key="5">
    <source>
        <dbReference type="ARBA" id="ARBA00022737"/>
    </source>
</evidence>
<dbReference type="PANTHER" id="PTHR21248">
    <property type="entry name" value="CARDIOLIPIN SYNTHASE"/>
    <property type="match status" value="1"/>
</dbReference>
<gene>
    <name evidence="11" type="primary">cls</name>
    <name evidence="11" type="ORF">KHA91_12015</name>
</gene>
<evidence type="ECO:0000256" key="4">
    <source>
        <dbReference type="ARBA" id="ARBA00022692"/>
    </source>
</evidence>
<feature type="domain" description="PLD phosphodiesterase" evidence="10">
    <location>
        <begin position="141"/>
        <end position="168"/>
    </location>
</feature>
<keyword evidence="6 9" id="KW-1133">Transmembrane helix</keyword>
<evidence type="ECO:0000256" key="6">
    <source>
        <dbReference type="ARBA" id="ARBA00022989"/>
    </source>
</evidence>
<keyword evidence="12" id="KW-1185">Reference proteome</keyword>
<evidence type="ECO:0000256" key="8">
    <source>
        <dbReference type="NCBIfam" id="TIGR04265"/>
    </source>
</evidence>
<dbReference type="RefSeq" id="WP_213098477.1">
    <property type="nucleotide sequence ID" value="NZ_JAGYPN010000002.1"/>
</dbReference>
<evidence type="ECO:0000313" key="11">
    <source>
        <dbReference type="EMBL" id="MBS4223471.1"/>
    </source>
</evidence>
<evidence type="ECO:0000256" key="3">
    <source>
        <dbReference type="ARBA" id="ARBA00022679"/>
    </source>
</evidence>
<dbReference type="GO" id="GO:0005886">
    <property type="term" value="C:plasma membrane"/>
    <property type="evidence" value="ECO:0007669"/>
    <property type="project" value="UniProtKB-SubCell"/>
</dbReference>
<keyword evidence="7 9" id="KW-0472">Membrane</keyword>
<accession>A0A942Z5Z6</accession>
<keyword evidence="2" id="KW-1003">Cell membrane</keyword>
<evidence type="ECO:0000256" key="7">
    <source>
        <dbReference type="ARBA" id="ARBA00023136"/>
    </source>
</evidence>
<dbReference type="Proteomes" id="UP000676456">
    <property type="component" value="Unassembled WGS sequence"/>
</dbReference>
<feature type="transmembrane region" description="Helical" evidence="9">
    <location>
        <begin position="6"/>
        <end position="29"/>
    </location>
</feature>
<dbReference type="AlphaFoldDB" id="A0A942Z5Z6"/>
<dbReference type="InterPro" id="IPR001736">
    <property type="entry name" value="PLipase_D/transphosphatidylase"/>
</dbReference>
<dbReference type="CDD" id="cd09112">
    <property type="entry name" value="PLDc_CLS_2"/>
    <property type="match status" value="1"/>
</dbReference>
<keyword evidence="4 9" id="KW-0812">Transmembrane</keyword>
<keyword evidence="3" id="KW-0808">Transferase</keyword>
<dbReference type="GO" id="GO:0008808">
    <property type="term" value="F:cardiolipin synthase activity"/>
    <property type="evidence" value="ECO:0007669"/>
    <property type="project" value="UniProtKB-UniRule"/>
</dbReference>
<dbReference type="PROSITE" id="PS50035">
    <property type="entry name" value="PLD"/>
    <property type="match status" value="2"/>
</dbReference>
<reference evidence="11 12" key="1">
    <citation type="submission" date="2021-05" db="EMBL/GenBank/DDBJ databases">
        <title>Novel Bacillus species.</title>
        <authorList>
            <person name="Liu G."/>
        </authorList>
    </citation>
    <scope>NUCLEOTIDE SEQUENCE [LARGE SCALE GENOMIC DNA]</scope>
    <source>
        <strain evidence="11 12">FJAT-49682</strain>
    </source>
</reference>
<dbReference type="InterPro" id="IPR022924">
    <property type="entry name" value="Cardiolipin_synthase"/>
</dbReference>
<evidence type="ECO:0000259" key="10">
    <source>
        <dbReference type="PROSITE" id="PS50035"/>
    </source>
</evidence>